<dbReference type="EMBL" id="AAMO01000005">
    <property type="protein sequence ID" value="EAQ03272.1"/>
    <property type="molecule type" value="Genomic_DNA"/>
</dbReference>
<dbReference type="SUPFAM" id="SSF101898">
    <property type="entry name" value="NHL repeat"/>
    <property type="match status" value="1"/>
</dbReference>
<dbReference type="STRING" id="252305.OB2597_14048"/>
<dbReference type="HOGENOM" id="CLU_059147_0_0_5"/>
<dbReference type="InterPro" id="IPR014567">
    <property type="entry name" value="UCP031900"/>
</dbReference>
<organism evidence="3 4">
    <name type="scientific">Pseudooceanicola batsensis (strain ATCC BAA-863 / DSM 15984 / KCTC 12145 / HTCC2597)</name>
    <name type="common">Oceanicola batsensis</name>
    <dbReference type="NCBI Taxonomy" id="252305"/>
    <lineage>
        <taxon>Bacteria</taxon>
        <taxon>Pseudomonadati</taxon>
        <taxon>Pseudomonadota</taxon>
        <taxon>Alphaproteobacteria</taxon>
        <taxon>Rhodobacterales</taxon>
        <taxon>Paracoccaceae</taxon>
        <taxon>Pseudooceanicola</taxon>
    </lineage>
</organism>
<sequence>MRLRSAVALTLLAACAFTPVAPVGAVEGPARKVPVVGEDKRIGGLSGLAVLDGGARFVAVSDRGALVEGTFLRDGSALREARVTRVTELRGTTGGRLDGNKVETDAEGLAITRDGALNISFEYVHRVAKYRDPSRALPYPALLRGLGMEDNGGLEALAVDSRDRLVAVPETGPRGTDLPVLRFEDGQWRKIGLLHPSDGFAPVGADFGPDGRLYLLERAVGAFGFRSRIRRLDFRETGGVFDTAVIWQSGTGLGNLEGLSIWSDSDGAVHATMVADDNFSALLYGGMVTLTLAKSAGTM</sequence>
<dbReference type="RefSeq" id="WP_009807025.1">
    <property type="nucleotide sequence ID" value="NZ_CH724131.1"/>
</dbReference>
<dbReference type="Proteomes" id="UP000004318">
    <property type="component" value="Unassembled WGS sequence"/>
</dbReference>
<proteinExistence type="predicted"/>
<gene>
    <name evidence="3" type="ORF">OB2597_14048</name>
</gene>
<dbReference type="InterPro" id="IPR027372">
    <property type="entry name" value="Phytase-like_dom"/>
</dbReference>
<reference evidence="3 4" key="1">
    <citation type="journal article" date="2010" name="J. Bacteriol.">
        <title>Genome sequences of Oceanicola granulosus HTCC2516(T) and Oceanicola batsensis HTCC2597(TDelta).</title>
        <authorList>
            <person name="Thrash J.C."/>
            <person name="Cho J.C."/>
            <person name="Vergin K.L."/>
            <person name="Giovannoni S.J."/>
        </authorList>
    </citation>
    <scope>NUCLEOTIDE SEQUENCE [LARGE SCALE GENOMIC DNA]</scope>
    <source>
        <strain evidence="4">ATCC BAA-863 / DSM 15984 / KCTC 12145 / HTCC2597</strain>
    </source>
</reference>
<feature type="chain" id="PRO_5002660207" description="Phytase-like domain-containing protein" evidence="1">
    <location>
        <begin position="26"/>
        <end position="299"/>
    </location>
</feature>
<accession>A3TYN8</accession>
<keyword evidence="1" id="KW-0732">Signal</keyword>
<evidence type="ECO:0000313" key="4">
    <source>
        <dbReference type="Proteomes" id="UP000004318"/>
    </source>
</evidence>
<comment type="caution">
    <text evidence="3">The sequence shown here is derived from an EMBL/GenBank/DDBJ whole genome shotgun (WGS) entry which is preliminary data.</text>
</comment>
<evidence type="ECO:0000313" key="3">
    <source>
        <dbReference type="EMBL" id="EAQ03272.1"/>
    </source>
</evidence>
<keyword evidence="4" id="KW-1185">Reference proteome</keyword>
<dbReference type="Pfam" id="PF13449">
    <property type="entry name" value="Phytase-like"/>
    <property type="match status" value="1"/>
</dbReference>
<dbReference type="PROSITE" id="PS51257">
    <property type="entry name" value="PROKAR_LIPOPROTEIN"/>
    <property type="match status" value="1"/>
</dbReference>
<evidence type="ECO:0000256" key="1">
    <source>
        <dbReference type="SAM" id="SignalP"/>
    </source>
</evidence>
<feature type="signal peptide" evidence="1">
    <location>
        <begin position="1"/>
        <end position="25"/>
    </location>
</feature>
<dbReference type="PIRSF" id="PIRSF031900">
    <property type="entry name" value="UCP031900"/>
    <property type="match status" value="1"/>
</dbReference>
<evidence type="ECO:0000259" key="2">
    <source>
        <dbReference type="Pfam" id="PF13449"/>
    </source>
</evidence>
<dbReference type="OrthoDB" id="9798693at2"/>
<dbReference type="eggNOG" id="COG4246">
    <property type="taxonomic scope" value="Bacteria"/>
</dbReference>
<protein>
    <recommendedName>
        <fullName evidence="2">Phytase-like domain-containing protein</fullName>
    </recommendedName>
</protein>
<feature type="domain" description="Phytase-like" evidence="2">
    <location>
        <begin position="41"/>
        <end position="279"/>
    </location>
</feature>
<dbReference type="AlphaFoldDB" id="A3TYN8"/>
<name>A3TYN8_PSEBH</name>